<proteinExistence type="predicted"/>
<dbReference type="RefSeq" id="XP_064685714.1">
    <property type="nucleotide sequence ID" value="XM_064828512.1"/>
</dbReference>
<organism evidence="1 2">
    <name type="scientific">Mucor velutinosus</name>
    <dbReference type="NCBI Taxonomy" id="708070"/>
    <lineage>
        <taxon>Eukaryota</taxon>
        <taxon>Fungi</taxon>
        <taxon>Fungi incertae sedis</taxon>
        <taxon>Mucoromycota</taxon>
        <taxon>Mucoromycotina</taxon>
        <taxon>Mucoromycetes</taxon>
        <taxon>Mucorales</taxon>
        <taxon>Mucorineae</taxon>
        <taxon>Mucoraceae</taxon>
        <taxon>Mucor</taxon>
    </lineage>
</organism>
<gene>
    <name evidence="1" type="ORF">ATC70_009276</name>
</gene>
<comment type="caution">
    <text evidence="1">The sequence shown here is derived from an EMBL/GenBank/DDBJ whole genome shotgun (WGS) entry which is preliminary data.</text>
</comment>
<reference evidence="1 2" key="1">
    <citation type="submission" date="2022-11" db="EMBL/GenBank/DDBJ databases">
        <title>Mucor velutinosus strain NIH1002 WGS.</title>
        <authorList>
            <person name="Subramanian P."/>
            <person name="Mullikin J.C."/>
            <person name="Segre J.A."/>
            <person name="Zelazny A.M."/>
        </authorList>
    </citation>
    <scope>NUCLEOTIDE SEQUENCE [LARGE SCALE GENOMIC DNA]</scope>
    <source>
        <strain evidence="1 2">NIH1002</strain>
    </source>
</reference>
<dbReference type="AlphaFoldDB" id="A0AAN7DL05"/>
<dbReference type="Proteomes" id="UP001304243">
    <property type="component" value="Unassembled WGS sequence"/>
</dbReference>
<keyword evidence="2" id="KW-1185">Reference proteome</keyword>
<evidence type="ECO:0000313" key="1">
    <source>
        <dbReference type="EMBL" id="KAK4519048.1"/>
    </source>
</evidence>
<protein>
    <submittedName>
        <fullName evidence="1">Uncharacterized protein</fullName>
    </submittedName>
</protein>
<name>A0AAN7DL05_9FUNG</name>
<dbReference type="EMBL" id="JASEJX010000012">
    <property type="protein sequence ID" value="KAK4519048.1"/>
    <property type="molecule type" value="Genomic_DNA"/>
</dbReference>
<evidence type="ECO:0000313" key="2">
    <source>
        <dbReference type="Proteomes" id="UP001304243"/>
    </source>
</evidence>
<accession>A0AAN7DL05</accession>
<sequence>MTAYKFYQEDGINPPVDEYGSGPVNMEVDEVNYPLGDITNYSICADKKPAEKEKVTRDVEMKNAKNKDTSTRAHNVYTDQDKARFSNFIYKGSSLTRKKADDQMNLEYLKKVLLKFAFPHPLIKCISKLMGDNVIRTNINGHLSNEVAKLRDLKQGYSLFPVLYN</sequence>
<dbReference type="GeneID" id="89952962"/>